<evidence type="ECO:0008006" key="3">
    <source>
        <dbReference type="Google" id="ProtNLM"/>
    </source>
</evidence>
<evidence type="ECO:0000313" key="1">
    <source>
        <dbReference type="EMBL" id="NEV65195.1"/>
    </source>
</evidence>
<name>A0A6M0K9H3_9GAMM</name>
<gene>
    <name evidence="1" type="ORF">G3446_25740</name>
</gene>
<dbReference type="PANTHER" id="PTHR34614">
    <property type="match status" value="1"/>
</dbReference>
<dbReference type="EMBL" id="JAAIJQ010000170">
    <property type="protein sequence ID" value="NEV65195.1"/>
    <property type="molecule type" value="Genomic_DNA"/>
</dbReference>
<comment type="caution">
    <text evidence="1">The sequence shown here is derived from an EMBL/GenBank/DDBJ whole genome shotgun (WGS) entry which is preliminary data.</text>
</comment>
<dbReference type="PANTHER" id="PTHR34614:SF2">
    <property type="entry name" value="TRANSPOSASE IS4-LIKE DOMAIN-CONTAINING PROTEIN"/>
    <property type="match status" value="1"/>
</dbReference>
<protein>
    <recommendedName>
        <fullName evidence="3">Transposase</fullName>
    </recommendedName>
</protein>
<sequence length="153" mass="17555">MAGCFVLLSNVAGDGADGYSAEQILRTYKEQYAIERNFSFLKDDQIVNALFLKRPERIETLGLILLISLLIWRLMEQVMRRALEATETTVPGWDEKPTGRPSAYMLTWKFRGVMVICIGQTRRLYQPLSPTQQAFLRALKVPEERFIHPSPCC</sequence>
<accession>A0A6M0K9H3</accession>
<dbReference type="AlphaFoldDB" id="A0A6M0K9H3"/>
<reference evidence="1 2" key="1">
    <citation type="submission" date="2020-02" db="EMBL/GenBank/DDBJ databases">
        <title>Genome sequences of Thiorhodococcus mannitoliphagus and Thiorhodococcus minor, purple sulfur photosynthetic bacteria in the gammaproteobacterial family, Chromatiaceae.</title>
        <authorList>
            <person name="Aviles F.A."/>
            <person name="Meyer T.E."/>
            <person name="Kyndt J.A."/>
        </authorList>
    </citation>
    <scope>NUCLEOTIDE SEQUENCE [LARGE SCALE GENOMIC DNA]</scope>
    <source>
        <strain evidence="1 2">DSM 11518</strain>
    </source>
</reference>
<proteinExistence type="predicted"/>
<evidence type="ECO:0000313" key="2">
    <source>
        <dbReference type="Proteomes" id="UP000483379"/>
    </source>
</evidence>
<dbReference type="Proteomes" id="UP000483379">
    <property type="component" value="Unassembled WGS sequence"/>
</dbReference>
<organism evidence="1 2">
    <name type="scientific">Thiorhodococcus minor</name>
    <dbReference type="NCBI Taxonomy" id="57489"/>
    <lineage>
        <taxon>Bacteria</taxon>
        <taxon>Pseudomonadati</taxon>
        <taxon>Pseudomonadota</taxon>
        <taxon>Gammaproteobacteria</taxon>
        <taxon>Chromatiales</taxon>
        <taxon>Chromatiaceae</taxon>
        <taxon>Thiorhodococcus</taxon>
    </lineage>
</organism>
<dbReference type="RefSeq" id="WP_164456523.1">
    <property type="nucleotide sequence ID" value="NZ_JAAIJQ010000170.1"/>
</dbReference>
<keyword evidence="2" id="KW-1185">Reference proteome</keyword>